<dbReference type="InterPro" id="IPR049349">
    <property type="entry name" value="DUF2264_N"/>
</dbReference>
<dbReference type="Pfam" id="PF10022">
    <property type="entry name" value="DUF2264"/>
    <property type="match status" value="1"/>
</dbReference>
<evidence type="ECO:0000313" key="4">
    <source>
        <dbReference type="Proteomes" id="UP000831537"/>
    </source>
</evidence>
<evidence type="ECO:0000313" key="3">
    <source>
        <dbReference type="EMBL" id="UOQ85058.1"/>
    </source>
</evidence>
<organism evidence="3 4">
    <name type="scientific">Gracilibacillus salinarum</name>
    <dbReference type="NCBI Taxonomy" id="2932255"/>
    <lineage>
        <taxon>Bacteria</taxon>
        <taxon>Bacillati</taxon>
        <taxon>Bacillota</taxon>
        <taxon>Bacilli</taxon>
        <taxon>Bacillales</taxon>
        <taxon>Bacillaceae</taxon>
        <taxon>Gracilibacillus</taxon>
    </lineage>
</organism>
<keyword evidence="4" id="KW-1185">Reference proteome</keyword>
<proteinExistence type="predicted"/>
<dbReference type="InterPro" id="IPR016624">
    <property type="entry name" value="UCP014753"/>
</dbReference>
<gene>
    <name evidence="3" type="ORF">MUN87_20835</name>
</gene>
<evidence type="ECO:0000259" key="2">
    <source>
        <dbReference type="Pfam" id="PF20938"/>
    </source>
</evidence>
<dbReference type="PIRSF" id="PIRSF014753">
    <property type="entry name" value="UCP014753"/>
    <property type="match status" value="1"/>
</dbReference>
<reference evidence="3 4" key="1">
    <citation type="submission" date="2022-04" db="EMBL/GenBank/DDBJ databases">
        <title>Gracilibacillus sp. isolated from saltern.</title>
        <authorList>
            <person name="Won M."/>
            <person name="Lee C.-M."/>
            <person name="Woen H.-Y."/>
            <person name="Kwon S.-W."/>
        </authorList>
    </citation>
    <scope>NUCLEOTIDE SEQUENCE [LARGE SCALE GENOMIC DNA]</scope>
    <source>
        <strain evidence="3 4">SSPM10-3</strain>
    </source>
</reference>
<dbReference type="PANTHER" id="PTHR35339:SF4">
    <property type="entry name" value="LINALOOL DEHYDRATASE_ISOMERASE DOMAIN-CONTAINING PROTEIN"/>
    <property type="match status" value="1"/>
</dbReference>
<dbReference type="EMBL" id="CP095071">
    <property type="protein sequence ID" value="UOQ85058.1"/>
    <property type="molecule type" value="Genomic_DNA"/>
</dbReference>
<protein>
    <submittedName>
        <fullName evidence="3">DUF2264 domain-containing protein</fullName>
    </submittedName>
</protein>
<evidence type="ECO:0000259" key="1">
    <source>
        <dbReference type="Pfam" id="PF10022"/>
    </source>
</evidence>
<feature type="domain" description="DUF2264" evidence="2">
    <location>
        <begin position="365"/>
        <end position="575"/>
    </location>
</feature>
<dbReference type="RefSeq" id="WP_244743739.1">
    <property type="nucleotide sequence ID" value="NZ_CP095071.1"/>
</dbReference>
<name>A0ABY4GL25_9BACI</name>
<dbReference type="PANTHER" id="PTHR35339">
    <property type="entry name" value="LINALOOL DEHYDRATASE_ISOMERASE DOMAIN-CONTAINING PROTEIN"/>
    <property type="match status" value="1"/>
</dbReference>
<dbReference type="Pfam" id="PF20938">
    <property type="entry name" value="DUF2264_C"/>
    <property type="match status" value="1"/>
</dbReference>
<accession>A0ABY4GL25</accession>
<feature type="domain" description="DUF2264" evidence="1">
    <location>
        <begin position="11"/>
        <end position="352"/>
    </location>
</feature>
<dbReference type="Proteomes" id="UP000831537">
    <property type="component" value="Chromosome"/>
</dbReference>
<dbReference type="InterPro" id="IPR049237">
    <property type="entry name" value="DUF2264_C"/>
</dbReference>
<sequence>MDVLHHHSLHTKEDIAKLAESMWQPLDPYYDPYHSRIRVGQTAAAYPEHVAGLECFSRVLWGAAPLLKAKGEAALWPKHLEGIINGTDPSCDGYWGDIADYDQRIVEMAAFGYALCLAPAYVWEPLTSSQQENLVQWLRQVNQHKAHDCNWLFFAVIVNIGLKKVGAAYSQETIDQHLDRIDDFYIGDGWYQDGEVAHVDYYTPFAIHYYGLFYAKIMEKDDPERSQKYKQRAERFAEDFIHWFSADGRALPYGRSLTYRFAQASFWSAYAFAGLSNVPSGVVKGIIFNHLRYWSKQDIFLPDGTLSIGYQYPNVHMAENYNAPGSPYWGFKIFLILALADDHPFWEAEEKALSLSDEQVIQANASMVLVRDGAADHVAAFTTGYQHTNGHTHTSAKYEKFVYSNYFGFSVPRANFGLDQGAFDSMLAVSEQDNQYRVKQKIVEKRIEQDHIFIKWNPWHDVTIKTWLIPGLPWHVRIHQIETARPLDIADGGFSLGLSDQDVENKCEYGSAETGNGKVSALSLDKQGIAKCYFPNANTNIMEKRTVLPTIEASIEAGNHLFVHAFYGSPASEEQSSPPSLENNIVSIGQQTIALADLVGK</sequence>